<accession>K0SYS9</accession>
<dbReference type="AlphaFoldDB" id="K0SYS9"/>
<dbReference type="Proteomes" id="UP000266841">
    <property type="component" value="Unassembled WGS sequence"/>
</dbReference>
<feature type="non-terminal residue" evidence="1">
    <location>
        <position position="1"/>
    </location>
</feature>
<name>K0SYS9_THAOC</name>
<evidence type="ECO:0000313" key="1">
    <source>
        <dbReference type="EMBL" id="EJK66136.1"/>
    </source>
</evidence>
<proteinExistence type="predicted"/>
<keyword evidence="2" id="KW-1185">Reference proteome</keyword>
<sequence length="72" mass="8128">EPAGPVDQQLYSKSLRQGQNQHDHVSEGKVAINIRQREQGKYDQYPGHVLEQAARQLRGRPPVGQEVEKPLS</sequence>
<evidence type="ECO:0000313" key="2">
    <source>
        <dbReference type="Proteomes" id="UP000266841"/>
    </source>
</evidence>
<organism evidence="1 2">
    <name type="scientific">Thalassiosira oceanica</name>
    <name type="common">Marine diatom</name>
    <dbReference type="NCBI Taxonomy" id="159749"/>
    <lineage>
        <taxon>Eukaryota</taxon>
        <taxon>Sar</taxon>
        <taxon>Stramenopiles</taxon>
        <taxon>Ochrophyta</taxon>
        <taxon>Bacillariophyta</taxon>
        <taxon>Coscinodiscophyceae</taxon>
        <taxon>Thalassiosirophycidae</taxon>
        <taxon>Thalassiosirales</taxon>
        <taxon>Thalassiosiraceae</taxon>
        <taxon>Thalassiosira</taxon>
    </lineage>
</organism>
<dbReference type="EMBL" id="AGNL01015244">
    <property type="protein sequence ID" value="EJK66136.1"/>
    <property type="molecule type" value="Genomic_DNA"/>
</dbReference>
<protein>
    <submittedName>
        <fullName evidence="1">Uncharacterized protein</fullName>
    </submittedName>
</protein>
<reference evidence="1 2" key="1">
    <citation type="journal article" date="2012" name="Genome Biol.">
        <title>Genome and low-iron response of an oceanic diatom adapted to chronic iron limitation.</title>
        <authorList>
            <person name="Lommer M."/>
            <person name="Specht M."/>
            <person name="Roy A.S."/>
            <person name="Kraemer L."/>
            <person name="Andreson R."/>
            <person name="Gutowska M.A."/>
            <person name="Wolf J."/>
            <person name="Bergner S.V."/>
            <person name="Schilhabel M.B."/>
            <person name="Klostermeier U.C."/>
            <person name="Beiko R.G."/>
            <person name="Rosenstiel P."/>
            <person name="Hippler M."/>
            <person name="Laroche J."/>
        </authorList>
    </citation>
    <scope>NUCLEOTIDE SEQUENCE [LARGE SCALE GENOMIC DNA]</scope>
    <source>
        <strain evidence="1 2">CCMP1005</strain>
    </source>
</reference>
<gene>
    <name evidence="1" type="ORF">THAOC_12958</name>
</gene>
<comment type="caution">
    <text evidence="1">The sequence shown here is derived from an EMBL/GenBank/DDBJ whole genome shotgun (WGS) entry which is preliminary data.</text>
</comment>